<reference evidence="2" key="2">
    <citation type="journal article" date="2021" name="PeerJ">
        <title>Extensive microbial diversity within the chicken gut microbiome revealed by metagenomics and culture.</title>
        <authorList>
            <person name="Gilroy R."/>
            <person name="Ravi A."/>
            <person name="Getino M."/>
            <person name="Pursley I."/>
            <person name="Horton D.L."/>
            <person name="Alikhan N.F."/>
            <person name="Baker D."/>
            <person name="Gharbi K."/>
            <person name="Hall N."/>
            <person name="Watson M."/>
            <person name="Adriaenssens E.M."/>
            <person name="Foster-Nyarko E."/>
            <person name="Jarju S."/>
            <person name="Secka A."/>
            <person name="Antonio M."/>
            <person name="Oren A."/>
            <person name="Chaudhuri R.R."/>
            <person name="La Ragione R."/>
            <person name="Hildebrand F."/>
            <person name="Pallen M.J."/>
        </authorList>
    </citation>
    <scope>NUCLEOTIDE SEQUENCE</scope>
    <source>
        <strain evidence="2">ChiGjej2B2-16831</strain>
    </source>
</reference>
<evidence type="ECO:0000313" key="3">
    <source>
        <dbReference type="Proteomes" id="UP000824128"/>
    </source>
</evidence>
<comment type="caution">
    <text evidence="2">The sequence shown here is derived from an EMBL/GenBank/DDBJ whole genome shotgun (WGS) entry which is preliminary data.</text>
</comment>
<dbReference type="Pfam" id="PF13539">
    <property type="entry name" value="Peptidase_M15_4"/>
    <property type="match status" value="1"/>
</dbReference>
<feature type="domain" description="Peptidase M15C" evidence="1">
    <location>
        <begin position="297"/>
        <end position="399"/>
    </location>
</feature>
<name>A0A9D1ST06_9FIRM</name>
<sequence>MKHWSRAQRAALIAAAAAVCALLCVLLLQRAAARAGQAPGRLELLPDAAPTPPPSMSFVEDAAQPMLEEGCRFVQGSAFTLAGEVRANRPLTGVTVTIDCAYNSDPFYPYRSSVYFPEGSAVYTCRLDQSEGTLEGASIASRLDLAQLRPGVHTLRVIASCEGAKSVELLRVRFFVLGDAWEQLVPEDFNDSYAEALAFFGEEARFCYRYQWVDGRYTMADPDWEEAYITTVAGLPEGETWRVHVDAAPYFERALAYLRGTYVRVSGTNGDSGVIPLASLVATYDGCYVSRFTSSLRTVSHHAFGTAVDLNASMQPNLNTAENIALIDGEVGELLAYNGIRQEGGVSYYDYTYSGSCAALLNGVPETVVNYLLYELAFYRAGFLWAHYYRSTSDGMHFTLSEFVTRKHDDGRGLRKVYEYIEPAPAA</sequence>
<organism evidence="2 3">
    <name type="scientific">Candidatus Aphodomorpha intestinavium</name>
    <dbReference type="NCBI Taxonomy" id="2840672"/>
    <lineage>
        <taxon>Bacteria</taxon>
        <taxon>Bacillati</taxon>
        <taxon>Bacillota</taxon>
        <taxon>Clostridia</taxon>
        <taxon>Eubacteriales</taxon>
        <taxon>Candidatus Aphodomorpha</taxon>
    </lineage>
</organism>
<dbReference type="SUPFAM" id="SSF55166">
    <property type="entry name" value="Hedgehog/DD-peptidase"/>
    <property type="match status" value="1"/>
</dbReference>
<dbReference type="InterPro" id="IPR039561">
    <property type="entry name" value="Peptidase_M15C"/>
</dbReference>
<dbReference type="InterPro" id="IPR009045">
    <property type="entry name" value="Zn_M74/Hedgehog-like"/>
</dbReference>
<evidence type="ECO:0000313" key="2">
    <source>
        <dbReference type="EMBL" id="HIU93732.1"/>
    </source>
</evidence>
<protein>
    <submittedName>
        <fullName evidence="2">M15 family metallopeptidase</fullName>
    </submittedName>
</protein>
<dbReference type="Proteomes" id="UP000824128">
    <property type="component" value="Unassembled WGS sequence"/>
</dbReference>
<dbReference type="EMBL" id="DVNZ01000035">
    <property type="protein sequence ID" value="HIU93732.1"/>
    <property type="molecule type" value="Genomic_DNA"/>
</dbReference>
<proteinExistence type="predicted"/>
<dbReference type="AlphaFoldDB" id="A0A9D1ST06"/>
<evidence type="ECO:0000259" key="1">
    <source>
        <dbReference type="Pfam" id="PF13539"/>
    </source>
</evidence>
<accession>A0A9D1ST06</accession>
<reference evidence="2" key="1">
    <citation type="submission" date="2020-10" db="EMBL/GenBank/DDBJ databases">
        <authorList>
            <person name="Gilroy R."/>
        </authorList>
    </citation>
    <scope>NUCLEOTIDE SEQUENCE</scope>
    <source>
        <strain evidence="2">ChiGjej2B2-16831</strain>
    </source>
</reference>
<gene>
    <name evidence="2" type="ORF">IAD24_01100</name>
</gene>
<dbReference type="GO" id="GO:0008233">
    <property type="term" value="F:peptidase activity"/>
    <property type="evidence" value="ECO:0007669"/>
    <property type="project" value="InterPro"/>
</dbReference>